<keyword evidence="5 10" id="KW-0808">Transferase</keyword>
<dbReference type="GO" id="GO:0000428">
    <property type="term" value="C:DNA-directed RNA polymerase complex"/>
    <property type="evidence" value="ECO:0007669"/>
    <property type="project" value="UniProtKB-KW"/>
</dbReference>
<dbReference type="KEGG" id="clf:GJQ69_05615"/>
<feature type="region of interest" description="Disordered" evidence="11">
    <location>
        <begin position="90"/>
        <end position="111"/>
    </location>
</feature>
<dbReference type="Proteomes" id="UP000501316">
    <property type="component" value="Chromosome"/>
</dbReference>
<reference evidence="13" key="3">
    <citation type="journal article" date="2022" name="Int. J. Syst. Evol. Microbiol.">
        <title>Caproicibacterium lactatifermentans sp. nov., isolated from pit clay used for the production of Chinese strong aroma-type liquor.</title>
        <authorList>
            <person name="Wang H."/>
            <person name="Gu Y."/>
            <person name="Zhao D."/>
            <person name="Qiao Z."/>
            <person name="Zheng J."/>
            <person name="Gao J."/>
            <person name="Ren C."/>
            <person name="Xu Y."/>
        </authorList>
    </citation>
    <scope>NUCLEOTIDE SEQUENCE</scope>
    <source>
        <strain evidence="13">JNU-WLY1368</strain>
    </source>
</reference>
<keyword evidence="7 10" id="KW-0804">Transcription</keyword>
<dbReference type="GO" id="GO:0003677">
    <property type="term" value="F:DNA binding"/>
    <property type="evidence" value="ECO:0007669"/>
    <property type="project" value="UniProtKB-UniRule"/>
</dbReference>
<dbReference type="HAMAP" id="MF_00366">
    <property type="entry name" value="RNApol_bact_RpoZ"/>
    <property type="match status" value="1"/>
</dbReference>
<evidence type="ECO:0000256" key="1">
    <source>
        <dbReference type="ARBA" id="ARBA00006711"/>
    </source>
</evidence>
<dbReference type="InterPro" id="IPR003716">
    <property type="entry name" value="DNA-dir_RNA_pol_omega"/>
</dbReference>
<gene>
    <name evidence="10" type="primary">rpoZ</name>
    <name evidence="12" type="ORF">GJQ69_05615</name>
    <name evidence="13" type="ORF">GKP14_07925</name>
</gene>
<proteinExistence type="inferred from homology"/>
<evidence type="ECO:0000256" key="2">
    <source>
        <dbReference type="ARBA" id="ARBA00012418"/>
    </source>
</evidence>
<comment type="catalytic activity">
    <reaction evidence="9 10">
        <text>RNA(n) + a ribonucleoside 5'-triphosphate = RNA(n+1) + diphosphate</text>
        <dbReference type="Rhea" id="RHEA:21248"/>
        <dbReference type="Rhea" id="RHEA-COMP:14527"/>
        <dbReference type="Rhea" id="RHEA-COMP:17342"/>
        <dbReference type="ChEBI" id="CHEBI:33019"/>
        <dbReference type="ChEBI" id="CHEBI:61557"/>
        <dbReference type="ChEBI" id="CHEBI:140395"/>
        <dbReference type="EC" id="2.7.7.6"/>
    </reaction>
</comment>
<evidence type="ECO:0000313" key="12">
    <source>
        <dbReference type="EMBL" id="QKN24004.1"/>
    </source>
</evidence>
<dbReference type="GO" id="GO:0003899">
    <property type="term" value="F:DNA-directed RNA polymerase activity"/>
    <property type="evidence" value="ECO:0007669"/>
    <property type="project" value="UniProtKB-UniRule"/>
</dbReference>
<dbReference type="Pfam" id="PF01192">
    <property type="entry name" value="RNA_pol_Rpb6"/>
    <property type="match status" value="1"/>
</dbReference>
<evidence type="ECO:0000256" key="8">
    <source>
        <dbReference type="ARBA" id="ARBA00029924"/>
    </source>
</evidence>
<dbReference type="EC" id="2.7.7.6" evidence="2 10"/>
<evidence type="ECO:0000256" key="10">
    <source>
        <dbReference type="HAMAP-Rule" id="MF_00366"/>
    </source>
</evidence>
<reference evidence="14 15" key="1">
    <citation type="submission" date="2019-11" db="EMBL/GenBank/DDBJ databases">
        <authorList>
            <person name="Ren C."/>
            <person name="Wang H."/>
            <person name="Xu Y."/>
        </authorList>
    </citation>
    <scope>NUCLEOTIDE SEQUENCE [LARGE SCALE GENOMIC DNA]</scope>
    <source>
        <strain evidence="15">JNU-WLY1368</strain>
        <strain evidence="12 14">LBM 19010</strain>
    </source>
</reference>
<dbReference type="Proteomes" id="UP000509623">
    <property type="component" value="Chromosome"/>
</dbReference>
<reference evidence="13" key="2">
    <citation type="journal article" date="2021" name="Appl. Environ. Microbiol.">
        <title>Adaptability of a Caproate-Producing Bacterium Contributes to Its Dominance in an Anaerobic Fermentation System.</title>
        <authorList>
            <person name="Wang H."/>
            <person name="Gu Y."/>
            <person name="Zhou W."/>
            <person name="Zhao D."/>
            <person name="Qiao Z."/>
            <person name="Zheng J."/>
            <person name="Gao J."/>
            <person name="Chen X."/>
            <person name="Ren C."/>
            <person name="Xu Y."/>
        </authorList>
    </citation>
    <scope>NUCLEOTIDE SEQUENCE</scope>
    <source>
        <strain evidence="13">JNU-WLY1368</strain>
    </source>
</reference>
<organism evidence="12 14">
    <name type="scientific">Caproicibacterium lactatifermentans</name>
    <dbReference type="NCBI Taxonomy" id="2666138"/>
    <lineage>
        <taxon>Bacteria</taxon>
        <taxon>Bacillati</taxon>
        <taxon>Bacillota</taxon>
        <taxon>Clostridia</taxon>
        <taxon>Eubacteriales</taxon>
        <taxon>Oscillospiraceae</taxon>
        <taxon>Caproicibacterium</taxon>
    </lineage>
</organism>
<dbReference type="InterPro" id="IPR006110">
    <property type="entry name" value="Pol_omega/Rpo6/RPB6"/>
</dbReference>
<protein>
    <recommendedName>
        <fullName evidence="3 10">DNA-directed RNA polymerase subunit omega</fullName>
        <shortName evidence="10">RNAP omega subunit</shortName>
        <ecNumber evidence="2 10">2.7.7.6</ecNumber>
    </recommendedName>
    <alternativeName>
        <fullName evidence="10">RNA polymerase omega subunit</fullName>
    </alternativeName>
    <alternativeName>
        <fullName evidence="8 10">Transcriptase subunit omega</fullName>
    </alternativeName>
</protein>
<evidence type="ECO:0000256" key="6">
    <source>
        <dbReference type="ARBA" id="ARBA00022695"/>
    </source>
</evidence>
<evidence type="ECO:0000313" key="14">
    <source>
        <dbReference type="Proteomes" id="UP000501316"/>
    </source>
</evidence>
<keyword evidence="6 10" id="KW-0548">Nucleotidyltransferase</keyword>
<dbReference type="Gene3D" id="3.90.940.10">
    <property type="match status" value="1"/>
</dbReference>
<keyword evidence="4 10" id="KW-0240">DNA-directed RNA polymerase</keyword>
<evidence type="ECO:0000313" key="13">
    <source>
        <dbReference type="EMBL" id="QKO30925.1"/>
    </source>
</evidence>
<dbReference type="EMBL" id="CP046161">
    <property type="protein sequence ID" value="QKO30925.1"/>
    <property type="molecule type" value="Genomic_DNA"/>
</dbReference>
<evidence type="ECO:0000256" key="7">
    <source>
        <dbReference type="ARBA" id="ARBA00023163"/>
    </source>
</evidence>
<accession>A0A859DQV8</accession>
<dbReference type="InterPro" id="IPR036161">
    <property type="entry name" value="RPB6/omega-like_sf"/>
</dbReference>
<name>A0A859DQV8_9FIRM</name>
<dbReference type="EMBL" id="CP046051">
    <property type="protein sequence ID" value="QKN24004.1"/>
    <property type="molecule type" value="Genomic_DNA"/>
</dbReference>
<comment type="similarity">
    <text evidence="1 10">Belongs to the RNA polymerase subunit omega family.</text>
</comment>
<dbReference type="AlphaFoldDB" id="A0A859DQV8"/>
<evidence type="ECO:0000256" key="3">
    <source>
        <dbReference type="ARBA" id="ARBA00013725"/>
    </source>
</evidence>
<dbReference type="RefSeq" id="WP_086035667.1">
    <property type="nucleotide sequence ID" value="NZ_CP046051.1"/>
</dbReference>
<evidence type="ECO:0000256" key="4">
    <source>
        <dbReference type="ARBA" id="ARBA00022478"/>
    </source>
</evidence>
<keyword evidence="15" id="KW-1185">Reference proteome</keyword>
<evidence type="ECO:0000313" key="15">
    <source>
        <dbReference type="Proteomes" id="UP000509623"/>
    </source>
</evidence>
<comment type="subunit">
    <text evidence="10">The RNAP catalytic core consists of 2 alpha, 1 beta, 1 beta' and 1 omega subunit. When a sigma factor is associated with the core the holoenzyme is formed, which can initiate transcription.</text>
</comment>
<dbReference type="SMART" id="SM01409">
    <property type="entry name" value="RNA_pol_Rpb6"/>
    <property type="match status" value="1"/>
</dbReference>
<sequence>MIKPIADLLTEPGQSRYALCVGVSKRAREIAEEAEKNHIVLDEQPVEIAVQELTEHKYHIVESNRNEDEEADEAKVQQLEEQRNAEIAAAEENAKVSSEAWNEENAEQPEE</sequence>
<evidence type="ECO:0000256" key="9">
    <source>
        <dbReference type="ARBA" id="ARBA00048552"/>
    </source>
</evidence>
<dbReference type="GO" id="GO:0006351">
    <property type="term" value="P:DNA-templated transcription"/>
    <property type="evidence" value="ECO:0007669"/>
    <property type="project" value="UniProtKB-UniRule"/>
</dbReference>
<evidence type="ECO:0000256" key="11">
    <source>
        <dbReference type="SAM" id="MobiDB-lite"/>
    </source>
</evidence>
<comment type="function">
    <text evidence="10">Promotes RNA polymerase assembly. Latches the N- and C-terminal regions of the beta' subunit thereby facilitating its interaction with the beta and alpha subunits.</text>
</comment>
<evidence type="ECO:0000256" key="5">
    <source>
        <dbReference type="ARBA" id="ARBA00022679"/>
    </source>
</evidence>
<dbReference type="SUPFAM" id="SSF63562">
    <property type="entry name" value="RPB6/omega subunit-like"/>
    <property type="match status" value="1"/>
</dbReference>
<feature type="compositionally biased region" description="Acidic residues" evidence="11">
    <location>
        <begin position="101"/>
        <end position="111"/>
    </location>
</feature>